<feature type="transmembrane region" description="Helical" evidence="5">
    <location>
        <begin position="55"/>
        <end position="80"/>
    </location>
</feature>
<dbReference type="Gene3D" id="1.20.1070.10">
    <property type="entry name" value="Rhodopsin 7-helix transmembrane proteins"/>
    <property type="match status" value="1"/>
</dbReference>
<comment type="caution">
    <text evidence="7">The sequence shown here is derived from an EMBL/GenBank/DDBJ whole genome shotgun (WGS) entry which is preliminary data.</text>
</comment>
<dbReference type="Pfam" id="PF00002">
    <property type="entry name" value="7tm_2"/>
    <property type="match status" value="1"/>
</dbReference>
<evidence type="ECO:0000256" key="3">
    <source>
        <dbReference type="ARBA" id="ARBA00022989"/>
    </source>
</evidence>
<feature type="transmembrane region" description="Helical" evidence="5">
    <location>
        <begin position="177"/>
        <end position="196"/>
    </location>
</feature>
<dbReference type="PRINTS" id="PR00249">
    <property type="entry name" value="GPCRSECRETIN"/>
</dbReference>
<keyword evidence="2 5" id="KW-0812">Transmembrane</keyword>
<dbReference type="InterPro" id="IPR017981">
    <property type="entry name" value="GPCR_2-like_7TM"/>
</dbReference>
<evidence type="ECO:0000313" key="7">
    <source>
        <dbReference type="EMBL" id="KAL3405313.1"/>
    </source>
</evidence>
<dbReference type="SUPFAM" id="SSF81321">
    <property type="entry name" value="Family A G protein-coupled receptor-like"/>
    <property type="match status" value="1"/>
</dbReference>
<dbReference type="PROSITE" id="PS50261">
    <property type="entry name" value="G_PROTEIN_RECEP_F2_4"/>
    <property type="match status" value="1"/>
</dbReference>
<dbReference type="InterPro" id="IPR050332">
    <property type="entry name" value="GPCR_2"/>
</dbReference>
<feature type="transmembrane region" description="Helical" evidence="5">
    <location>
        <begin position="290"/>
        <end position="313"/>
    </location>
</feature>
<dbReference type="GO" id="GO:0016020">
    <property type="term" value="C:membrane"/>
    <property type="evidence" value="ECO:0007669"/>
    <property type="project" value="UniProtKB-SubCell"/>
</dbReference>
<proteinExistence type="predicted"/>
<evidence type="ECO:0000256" key="5">
    <source>
        <dbReference type="SAM" id="Phobius"/>
    </source>
</evidence>
<feature type="transmembrane region" description="Helical" evidence="5">
    <location>
        <begin position="216"/>
        <end position="240"/>
    </location>
</feature>
<feature type="domain" description="G-protein coupled receptors family 2 profile 2" evidence="6">
    <location>
        <begin position="55"/>
        <end position="314"/>
    </location>
</feature>
<accession>A0ABD2XKI5</accession>
<evidence type="ECO:0000256" key="2">
    <source>
        <dbReference type="ARBA" id="ARBA00022692"/>
    </source>
</evidence>
<comment type="subcellular location">
    <subcellularLocation>
        <location evidence="1">Membrane</location>
        <topology evidence="1">Multi-pass membrane protein</topology>
    </subcellularLocation>
</comment>
<dbReference type="AlphaFoldDB" id="A0ABD2XKI5"/>
<dbReference type="PANTHER" id="PTHR45620">
    <property type="entry name" value="PDF RECEPTOR-LIKE PROTEIN-RELATED"/>
    <property type="match status" value="1"/>
</dbReference>
<sequence>MTEFKQYNSTICKLLLNNITECNLILENNAIRGKPTRPPRVNDVDTDLIWWHHRLYPIVLFGLAISFITLFASLCIFISLRRLQNTRVRIHINFFAAVALESLAWLILLSIFGYETFLISITEDLHIDDDISVLCRALMIFGNYFELSSFTWVSMESWYFFNFICRTPYKGLTSIKPLLLPGWGVPLIIITTYVIIYASAVDTNFCWVDVDIKMNIVAIPVFIMVLINVCLFCLSVKVLFCKLNCSVTHQRQKNFWKWFKSTLMLVPLFGAYYIFFSIEPWLQDKYVKAYFVNALQIVCSFHGFLIATLYCFMNNEVKTEIARAWNNWRSKKEIYCKHCKHLRERRNVAKKNERSGSSSDKSVSVTLSLINNV</sequence>
<name>A0ABD2XKI5_9HYME</name>
<keyword evidence="4 5" id="KW-0472">Membrane</keyword>
<protein>
    <recommendedName>
        <fullName evidence="6">G-protein coupled receptors family 2 profile 2 domain-containing protein</fullName>
    </recommendedName>
</protein>
<keyword evidence="8" id="KW-1185">Reference proteome</keyword>
<organism evidence="7 8">
    <name type="scientific">Trichogramma kaykai</name>
    <dbReference type="NCBI Taxonomy" id="54128"/>
    <lineage>
        <taxon>Eukaryota</taxon>
        <taxon>Metazoa</taxon>
        <taxon>Ecdysozoa</taxon>
        <taxon>Arthropoda</taxon>
        <taxon>Hexapoda</taxon>
        <taxon>Insecta</taxon>
        <taxon>Pterygota</taxon>
        <taxon>Neoptera</taxon>
        <taxon>Endopterygota</taxon>
        <taxon>Hymenoptera</taxon>
        <taxon>Apocrita</taxon>
        <taxon>Proctotrupomorpha</taxon>
        <taxon>Chalcidoidea</taxon>
        <taxon>Trichogrammatidae</taxon>
        <taxon>Trichogramma</taxon>
    </lineage>
</organism>
<evidence type="ECO:0000259" key="6">
    <source>
        <dbReference type="PROSITE" id="PS50261"/>
    </source>
</evidence>
<reference evidence="7 8" key="1">
    <citation type="journal article" date="2024" name="bioRxiv">
        <title>A reference genome for Trichogramma kaykai: A tiny desert-dwelling parasitoid wasp with competing sex-ratio distorters.</title>
        <authorList>
            <person name="Culotta J."/>
            <person name="Lindsey A.R."/>
        </authorList>
    </citation>
    <scope>NUCLEOTIDE SEQUENCE [LARGE SCALE GENOMIC DNA]</scope>
    <source>
        <strain evidence="7 8">KSX58</strain>
    </source>
</reference>
<gene>
    <name evidence="7" type="ORF">TKK_002342</name>
</gene>
<evidence type="ECO:0000313" key="8">
    <source>
        <dbReference type="Proteomes" id="UP001627154"/>
    </source>
</evidence>
<feature type="transmembrane region" description="Helical" evidence="5">
    <location>
        <begin position="261"/>
        <end position="278"/>
    </location>
</feature>
<feature type="transmembrane region" description="Helical" evidence="5">
    <location>
        <begin position="92"/>
        <end position="114"/>
    </location>
</feature>
<evidence type="ECO:0000256" key="1">
    <source>
        <dbReference type="ARBA" id="ARBA00004141"/>
    </source>
</evidence>
<dbReference type="PANTHER" id="PTHR45620:SF1">
    <property type="entry name" value="G-PROTEIN COUPLED RECEPTORS FAMILY 2 PROFILE 2 DOMAIN-CONTAINING PROTEIN"/>
    <property type="match status" value="1"/>
</dbReference>
<dbReference type="Proteomes" id="UP001627154">
    <property type="component" value="Unassembled WGS sequence"/>
</dbReference>
<dbReference type="InterPro" id="IPR000832">
    <property type="entry name" value="GPCR_2_secretin-like"/>
</dbReference>
<dbReference type="EMBL" id="JBJJXI010000021">
    <property type="protein sequence ID" value="KAL3405313.1"/>
    <property type="molecule type" value="Genomic_DNA"/>
</dbReference>
<evidence type="ECO:0000256" key="4">
    <source>
        <dbReference type="ARBA" id="ARBA00023136"/>
    </source>
</evidence>
<keyword evidence="3 5" id="KW-1133">Transmembrane helix</keyword>
<feature type="transmembrane region" description="Helical" evidence="5">
    <location>
        <begin position="147"/>
        <end position="165"/>
    </location>
</feature>